<feature type="active site" description="Proton acceptor" evidence="6">
    <location>
        <position position="81"/>
    </location>
</feature>
<keyword evidence="4 6" id="KW-0520">NAD</keyword>
<dbReference type="InterPro" id="IPR016064">
    <property type="entry name" value="NAD/diacylglycerol_kinase_sf"/>
</dbReference>
<dbReference type="InterPro" id="IPR017437">
    <property type="entry name" value="ATP-NAD_kinase_PpnK-typ_C"/>
</dbReference>
<keyword evidence="6" id="KW-0067">ATP-binding</keyword>
<dbReference type="GO" id="GO:0019674">
    <property type="term" value="P:NAD+ metabolic process"/>
    <property type="evidence" value="ECO:0007669"/>
    <property type="project" value="InterPro"/>
</dbReference>
<comment type="similarity">
    <text evidence="6">Belongs to the NAD kinase family.</text>
</comment>
<reference evidence="7" key="2">
    <citation type="submission" date="2021-04" db="EMBL/GenBank/DDBJ databases">
        <authorList>
            <person name="Gilroy R."/>
        </authorList>
    </citation>
    <scope>NUCLEOTIDE SEQUENCE</scope>
    <source>
        <strain evidence="7">CHK185-5351</strain>
    </source>
</reference>
<proteinExistence type="inferred from homology"/>
<feature type="binding site" evidence="6">
    <location>
        <position position="183"/>
    </location>
    <ligand>
        <name>NAD(+)</name>
        <dbReference type="ChEBI" id="CHEBI:57540"/>
    </ligand>
</feature>
<keyword evidence="6" id="KW-0963">Cytoplasm</keyword>
<accession>A0A9D2NCK4</accession>
<name>A0A9D2NCK4_9FIRM</name>
<evidence type="ECO:0000313" key="8">
    <source>
        <dbReference type="Proteomes" id="UP000823849"/>
    </source>
</evidence>
<dbReference type="Pfam" id="PF20143">
    <property type="entry name" value="NAD_kinase_C"/>
    <property type="match status" value="1"/>
</dbReference>
<dbReference type="Proteomes" id="UP000823849">
    <property type="component" value="Unassembled WGS sequence"/>
</dbReference>
<dbReference type="InterPro" id="IPR002504">
    <property type="entry name" value="NADK"/>
</dbReference>
<comment type="caution">
    <text evidence="6">Lacks conserved residue(s) required for the propagation of feature annotation.</text>
</comment>
<dbReference type="AlphaFoldDB" id="A0A9D2NCK4"/>
<dbReference type="PANTHER" id="PTHR20275">
    <property type="entry name" value="NAD KINASE"/>
    <property type="match status" value="1"/>
</dbReference>
<protein>
    <recommendedName>
        <fullName evidence="6">NAD kinase</fullName>
        <ecNumber evidence="6">2.7.1.23</ecNumber>
    </recommendedName>
    <alternativeName>
        <fullName evidence="6">ATP-dependent NAD kinase</fullName>
    </alternativeName>
</protein>
<feature type="binding site" evidence="6">
    <location>
        <begin position="155"/>
        <end position="156"/>
    </location>
    <ligand>
        <name>NAD(+)</name>
        <dbReference type="ChEBI" id="CHEBI:57540"/>
    </ligand>
</feature>
<comment type="subcellular location">
    <subcellularLocation>
        <location evidence="6">Cytoplasm</location>
    </subcellularLocation>
</comment>
<feature type="binding site" evidence="6">
    <location>
        <position position="220"/>
    </location>
    <ligand>
        <name>NAD(+)</name>
        <dbReference type="ChEBI" id="CHEBI:57540"/>
    </ligand>
</feature>
<comment type="function">
    <text evidence="6">Involved in the regulation of the intracellular balance of NAD and NADP, and is a key enzyme in the biosynthesis of NADP. Catalyzes specifically the phosphorylation on 2'-hydroxyl of the adenosine moiety of NAD to yield NADP.</text>
</comment>
<feature type="binding site" evidence="6">
    <location>
        <position position="185"/>
    </location>
    <ligand>
        <name>NAD(+)</name>
        <dbReference type="ChEBI" id="CHEBI:57540"/>
    </ligand>
</feature>
<dbReference type="EMBL" id="DWWU01000044">
    <property type="protein sequence ID" value="HJC16251.1"/>
    <property type="molecule type" value="Genomic_DNA"/>
</dbReference>
<sequence length="301" mass="33305">MERFYLIANQTKDRNFAVTRKVVKYLEEHGKQCFLSPQIRSCPEAEGSFPEHGREKEEGFHYTDPSQIPENIDCAIVLGGDGTLLQAARDVVDRQIPLLGINLGTLGYLADIDSSSIFPALDHLLAGEYELQRRMMLTGSIYRGSRKIAEDIALNDIVLSRRGGLRVVQFNNYVNGEFLNSYRADGIIIATPTGSTGYSLSAGGPVVSPEGAMLLMTPLAPHTLNTRSIIFPEHDVIIVELGPARDGGEEQGMAFFDGDTGIQMVTGDRIEIKKSRKDTWLVKVSKISFLETLRRKMANNI</sequence>
<evidence type="ECO:0000256" key="1">
    <source>
        <dbReference type="ARBA" id="ARBA00022679"/>
    </source>
</evidence>
<dbReference type="InterPro" id="IPR017438">
    <property type="entry name" value="ATP-NAD_kinase_N"/>
</dbReference>
<evidence type="ECO:0000313" key="7">
    <source>
        <dbReference type="EMBL" id="HJC16251.1"/>
    </source>
</evidence>
<keyword evidence="6" id="KW-0547">Nucleotide-binding</keyword>
<keyword evidence="3 6" id="KW-0521">NADP</keyword>
<dbReference type="GO" id="GO:0005737">
    <property type="term" value="C:cytoplasm"/>
    <property type="evidence" value="ECO:0007669"/>
    <property type="project" value="UniProtKB-SubCell"/>
</dbReference>
<feature type="binding site" evidence="6">
    <location>
        <begin position="81"/>
        <end position="82"/>
    </location>
    <ligand>
        <name>NAD(+)</name>
        <dbReference type="ChEBI" id="CHEBI:57540"/>
    </ligand>
</feature>
<gene>
    <name evidence="6" type="primary">nadK</name>
    <name evidence="7" type="ORF">H9705_10630</name>
</gene>
<dbReference type="GO" id="GO:0005524">
    <property type="term" value="F:ATP binding"/>
    <property type="evidence" value="ECO:0007669"/>
    <property type="project" value="UniProtKB-KW"/>
</dbReference>
<feature type="binding site" evidence="6">
    <location>
        <begin position="196"/>
        <end position="201"/>
    </location>
    <ligand>
        <name>NAD(+)</name>
        <dbReference type="ChEBI" id="CHEBI:57540"/>
    </ligand>
</feature>
<comment type="catalytic activity">
    <reaction evidence="5 6">
        <text>NAD(+) + ATP = ADP + NADP(+) + H(+)</text>
        <dbReference type="Rhea" id="RHEA:18629"/>
        <dbReference type="ChEBI" id="CHEBI:15378"/>
        <dbReference type="ChEBI" id="CHEBI:30616"/>
        <dbReference type="ChEBI" id="CHEBI:57540"/>
        <dbReference type="ChEBI" id="CHEBI:58349"/>
        <dbReference type="ChEBI" id="CHEBI:456216"/>
        <dbReference type="EC" id="2.7.1.23"/>
    </reaction>
</comment>
<keyword evidence="2 6" id="KW-0418">Kinase</keyword>
<dbReference type="HAMAP" id="MF_00361">
    <property type="entry name" value="NAD_kinase"/>
    <property type="match status" value="1"/>
</dbReference>
<dbReference type="GO" id="GO:0003951">
    <property type="term" value="F:NAD+ kinase activity"/>
    <property type="evidence" value="ECO:0007669"/>
    <property type="project" value="UniProtKB-UniRule"/>
</dbReference>
<feature type="binding site" evidence="6">
    <location>
        <position position="166"/>
    </location>
    <ligand>
        <name>NAD(+)</name>
        <dbReference type="ChEBI" id="CHEBI:57540"/>
    </ligand>
</feature>
<dbReference type="Gene3D" id="3.40.50.10330">
    <property type="entry name" value="Probable inorganic polyphosphate/atp-NAD kinase, domain 1"/>
    <property type="match status" value="1"/>
</dbReference>
<evidence type="ECO:0000256" key="5">
    <source>
        <dbReference type="ARBA" id="ARBA00047925"/>
    </source>
</evidence>
<dbReference type="PANTHER" id="PTHR20275:SF0">
    <property type="entry name" value="NAD KINASE"/>
    <property type="match status" value="1"/>
</dbReference>
<organism evidence="7 8">
    <name type="scientific">Candidatus Fusicatenibacter intestinigallinarum</name>
    <dbReference type="NCBI Taxonomy" id="2838598"/>
    <lineage>
        <taxon>Bacteria</taxon>
        <taxon>Bacillati</taxon>
        <taxon>Bacillota</taxon>
        <taxon>Clostridia</taxon>
        <taxon>Lachnospirales</taxon>
        <taxon>Lachnospiraceae</taxon>
        <taxon>Fusicatenibacter</taxon>
    </lineage>
</organism>
<dbReference type="GO" id="GO:0006741">
    <property type="term" value="P:NADP+ biosynthetic process"/>
    <property type="evidence" value="ECO:0007669"/>
    <property type="project" value="UniProtKB-UniRule"/>
</dbReference>
<dbReference type="EC" id="2.7.1.23" evidence="6"/>
<reference evidence="7" key="1">
    <citation type="journal article" date="2021" name="PeerJ">
        <title>Extensive microbial diversity within the chicken gut microbiome revealed by metagenomics and culture.</title>
        <authorList>
            <person name="Gilroy R."/>
            <person name="Ravi A."/>
            <person name="Getino M."/>
            <person name="Pursley I."/>
            <person name="Horton D.L."/>
            <person name="Alikhan N.F."/>
            <person name="Baker D."/>
            <person name="Gharbi K."/>
            <person name="Hall N."/>
            <person name="Watson M."/>
            <person name="Adriaenssens E.M."/>
            <person name="Foster-Nyarko E."/>
            <person name="Jarju S."/>
            <person name="Secka A."/>
            <person name="Antonio M."/>
            <person name="Oren A."/>
            <person name="Chaudhuri R.R."/>
            <person name="La Ragione R."/>
            <person name="Hildebrand F."/>
            <person name="Pallen M.J."/>
        </authorList>
    </citation>
    <scope>NUCLEOTIDE SEQUENCE</scope>
    <source>
        <strain evidence="7">CHK185-5351</strain>
    </source>
</reference>
<dbReference type="GO" id="GO:0046872">
    <property type="term" value="F:metal ion binding"/>
    <property type="evidence" value="ECO:0007669"/>
    <property type="project" value="UniProtKB-UniRule"/>
</dbReference>
<comment type="caution">
    <text evidence="7">The sequence shown here is derived from an EMBL/GenBank/DDBJ whole genome shotgun (WGS) entry which is preliminary data.</text>
</comment>
<dbReference type="Pfam" id="PF01513">
    <property type="entry name" value="NAD_kinase"/>
    <property type="match status" value="1"/>
</dbReference>
<dbReference type="GO" id="GO:0051287">
    <property type="term" value="F:NAD binding"/>
    <property type="evidence" value="ECO:0007669"/>
    <property type="project" value="UniProtKB-ARBA"/>
</dbReference>
<keyword evidence="1 6" id="KW-0808">Transferase</keyword>
<dbReference type="Gene3D" id="2.60.200.30">
    <property type="entry name" value="Probable inorganic polyphosphate/atp-NAD kinase, domain 2"/>
    <property type="match status" value="1"/>
</dbReference>
<evidence type="ECO:0000256" key="3">
    <source>
        <dbReference type="ARBA" id="ARBA00022857"/>
    </source>
</evidence>
<evidence type="ECO:0000256" key="4">
    <source>
        <dbReference type="ARBA" id="ARBA00023027"/>
    </source>
</evidence>
<evidence type="ECO:0000256" key="6">
    <source>
        <dbReference type="HAMAP-Rule" id="MF_00361"/>
    </source>
</evidence>
<comment type="cofactor">
    <cofactor evidence="6">
        <name>a divalent metal cation</name>
        <dbReference type="ChEBI" id="CHEBI:60240"/>
    </cofactor>
</comment>
<dbReference type="SUPFAM" id="SSF111331">
    <property type="entry name" value="NAD kinase/diacylglycerol kinase-like"/>
    <property type="match status" value="1"/>
</dbReference>
<evidence type="ECO:0000256" key="2">
    <source>
        <dbReference type="ARBA" id="ARBA00022777"/>
    </source>
</evidence>